<dbReference type="Pfam" id="PF04963">
    <property type="entry name" value="Sigma54_CBD"/>
    <property type="match status" value="1"/>
</dbReference>
<dbReference type="KEGG" id="vte:BHY08_06605"/>
<evidence type="ECO:0000256" key="1">
    <source>
        <dbReference type="ARBA" id="ARBA00008798"/>
    </source>
</evidence>
<dbReference type="InterPro" id="IPR038709">
    <property type="entry name" value="RpoN_core-bd_sf"/>
</dbReference>
<accession>A0A1J0A6G5</accession>
<evidence type="ECO:0000259" key="9">
    <source>
        <dbReference type="Pfam" id="PF04552"/>
    </source>
</evidence>
<dbReference type="OrthoDB" id="9814402at2"/>
<dbReference type="InterPro" id="IPR007634">
    <property type="entry name" value="RNA_pol_sigma_54_DNA-bd"/>
</dbReference>
<sequence length="447" mass="52035">MKFTQNFRQGQAQVQTQKLAMTQQLQQSIKMLQFGTDDLLSFLNDKMLENPLIDVSVSDMDTQYLESSHYNKLQDNDTTDWINQIPENEQSLFHYLIEQIHLNYRDTPLRKISLFLIEFIDTNGYLTISIEEAMAINRVSYIEVLDALTLIQMLEPAGVGARNLQECLMLQTERDDEAPNQAYLVLEEYFDDLANRKWQRIEKKLGLSLKEIQEIFDYIQKLHPNPAAIFSSDEDSLIYPDLVVKVDKETDTIIISSTKAGKPEVNFQSNYFERMSRQGDKEVEKYLNEKKAEYEWLKKSLEQRGDTILRVGKEIVKRQSNFFLKDSHPLKPMKLKEIANDLSLHESTISRAVNGKYLTTEFGVFELRSFFTTGLEQKNSSDVIATSDIKETIKELIEDENKAKPLSDQKLVDLLKEKNIDISRRTVAKYREELGIQSSTKRKRFDY</sequence>
<reference evidence="11 12" key="1">
    <citation type="submission" date="2016-09" db="EMBL/GenBank/DDBJ databases">
        <title>Vagococcus teuberi sp. nov., isolated from the Malian artisanal sour milk fene.</title>
        <authorList>
            <person name="Wullschleger S."/>
            <person name="Seifert C."/>
            <person name="Baumgartner S."/>
            <person name="Lacroix C."/>
            <person name="Bonfoh B."/>
            <person name="Stevens M.J."/>
            <person name="Meile L."/>
        </authorList>
    </citation>
    <scope>NUCLEOTIDE SEQUENCE [LARGE SCALE GENOMIC DNA]</scope>
    <source>
        <strain evidence="11 12">DSM 21459</strain>
    </source>
</reference>
<evidence type="ECO:0000313" key="12">
    <source>
        <dbReference type="Proteomes" id="UP000191200"/>
    </source>
</evidence>
<dbReference type="GO" id="GO:0001216">
    <property type="term" value="F:DNA-binding transcription activator activity"/>
    <property type="evidence" value="ECO:0007669"/>
    <property type="project" value="InterPro"/>
</dbReference>
<keyword evidence="8" id="KW-0804">Transcription</keyword>
<dbReference type="AlphaFoldDB" id="A0A1J0A6G5"/>
<dbReference type="InterPro" id="IPR000394">
    <property type="entry name" value="RNA_pol_sigma_54"/>
</dbReference>
<dbReference type="PANTHER" id="PTHR32248:SF4">
    <property type="entry name" value="RNA POLYMERASE SIGMA-54 FACTOR"/>
    <property type="match status" value="1"/>
</dbReference>
<keyword evidence="12" id="KW-1185">Reference proteome</keyword>
<gene>
    <name evidence="11" type="ORF">BHY08_06605</name>
</gene>
<feature type="domain" description="RNA polymerase sigma factor 54 core-binding" evidence="10">
    <location>
        <begin position="82"/>
        <end position="271"/>
    </location>
</feature>
<dbReference type="PROSITE" id="PS00718">
    <property type="entry name" value="SIGMA54_2"/>
    <property type="match status" value="1"/>
</dbReference>
<dbReference type="PROSITE" id="PS50044">
    <property type="entry name" value="SIGMA54_3"/>
    <property type="match status" value="1"/>
</dbReference>
<keyword evidence="2" id="KW-0240">DNA-directed RNA polymerase</keyword>
<dbReference type="PROSITE" id="PS00717">
    <property type="entry name" value="SIGMA54_1"/>
    <property type="match status" value="1"/>
</dbReference>
<dbReference type="GO" id="GO:0003677">
    <property type="term" value="F:DNA binding"/>
    <property type="evidence" value="ECO:0007669"/>
    <property type="project" value="UniProtKB-KW"/>
</dbReference>
<dbReference type="GO" id="GO:0000428">
    <property type="term" value="C:DNA-directed RNA polymerase complex"/>
    <property type="evidence" value="ECO:0007669"/>
    <property type="project" value="UniProtKB-KW"/>
</dbReference>
<dbReference type="RefSeq" id="WP_071457119.1">
    <property type="nucleotide sequence ID" value="NZ_CP017267.1"/>
</dbReference>
<organism evidence="11 12">
    <name type="scientific">Vagococcus teuberi</name>
    <dbReference type="NCBI Taxonomy" id="519472"/>
    <lineage>
        <taxon>Bacteria</taxon>
        <taxon>Bacillati</taxon>
        <taxon>Bacillota</taxon>
        <taxon>Bacilli</taxon>
        <taxon>Lactobacillales</taxon>
        <taxon>Enterococcaceae</taxon>
        <taxon>Vagococcus</taxon>
    </lineage>
</organism>
<dbReference type="NCBIfam" id="TIGR02395">
    <property type="entry name" value="rpoN_sigma"/>
    <property type="match status" value="1"/>
</dbReference>
<evidence type="ECO:0000256" key="7">
    <source>
        <dbReference type="ARBA" id="ARBA00023125"/>
    </source>
</evidence>
<dbReference type="GO" id="GO:0006352">
    <property type="term" value="P:DNA-templated transcription initiation"/>
    <property type="evidence" value="ECO:0007669"/>
    <property type="project" value="InterPro"/>
</dbReference>
<dbReference type="GO" id="GO:0016779">
    <property type="term" value="F:nucleotidyltransferase activity"/>
    <property type="evidence" value="ECO:0007669"/>
    <property type="project" value="UniProtKB-KW"/>
</dbReference>
<dbReference type="Pfam" id="PF04552">
    <property type="entry name" value="Sigma54_DBD"/>
    <property type="match status" value="1"/>
</dbReference>
<keyword evidence="7" id="KW-0238">DNA-binding</keyword>
<dbReference type="InterPro" id="IPR007046">
    <property type="entry name" value="RNA_pol_sigma_54_core-bd"/>
</dbReference>
<dbReference type="PANTHER" id="PTHR32248">
    <property type="entry name" value="RNA POLYMERASE SIGMA-54 FACTOR"/>
    <property type="match status" value="1"/>
</dbReference>
<dbReference type="STRING" id="519472.BHY08_06605"/>
<protein>
    <submittedName>
        <fullName evidence="11">RNA polymerase sigma-54 factor</fullName>
    </submittedName>
</protein>
<dbReference type="EMBL" id="CP017267">
    <property type="protein sequence ID" value="APB31526.1"/>
    <property type="molecule type" value="Genomic_DNA"/>
</dbReference>
<dbReference type="Gene3D" id="1.10.10.60">
    <property type="entry name" value="Homeodomain-like"/>
    <property type="match status" value="1"/>
</dbReference>
<name>A0A1J0A6G5_9ENTE</name>
<evidence type="ECO:0000256" key="8">
    <source>
        <dbReference type="ARBA" id="ARBA00023163"/>
    </source>
</evidence>
<evidence type="ECO:0000256" key="4">
    <source>
        <dbReference type="ARBA" id="ARBA00022695"/>
    </source>
</evidence>
<dbReference type="Proteomes" id="UP000191200">
    <property type="component" value="Chromosome"/>
</dbReference>
<dbReference type="GO" id="GO:0016987">
    <property type="term" value="F:sigma factor activity"/>
    <property type="evidence" value="ECO:0007669"/>
    <property type="project" value="UniProtKB-KW"/>
</dbReference>
<keyword evidence="5" id="KW-0805">Transcription regulation</keyword>
<evidence type="ECO:0000256" key="3">
    <source>
        <dbReference type="ARBA" id="ARBA00022679"/>
    </source>
</evidence>
<keyword evidence="3" id="KW-0808">Transferase</keyword>
<feature type="domain" description="RNA polymerase sigma factor 54 DNA-binding" evidence="9">
    <location>
        <begin position="285"/>
        <end position="444"/>
    </location>
</feature>
<evidence type="ECO:0000256" key="2">
    <source>
        <dbReference type="ARBA" id="ARBA00022478"/>
    </source>
</evidence>
<evidence type="ECO:0000256" key="5">
    <source>
        <dbReference type="ARBA" id="ARBA00023015"/>
    </source>
</evidence>
<evidence type="ECO:0000256" key="6">
    <source>
        <dbReference type="ARBA" id="ARBA00023082"/>
    </source>
</evidence>
<proteinExistence type="inferred from homology"/>
<dbReference type="Gene3D" id="1.10.10.1330">
    <property type="entry name" value="RNA polymerase sigma-54 factor, core-binding domain"/>
    <property type="match status" value="1"/>
</dbReference>
<dbReference type="PIRSF" id="PIRSF000774">
    <property type="entry name" value="RpoN"/>
    <property type="match status" value="1"/>
</dbReference>
<dbReference type="Pfam" id="PF00309">
    <property type="entry name" value="Sigma54_AID"/>
    <property type="match status" value="1"/>
</dbReference>
<keyword evidence="4" id="KW-0548">Nucleotidyltransferase</keyword>
<comment type="similarity">
    <text evidence="1">Belongs to the sigma-54 factor family.</text>
</comment>
<evidence type="ECO:0000313" key="11">
    <source>
        <dbReference type="EMBL" id="APB31526.1"/>
    </source>
</evidence>
<evidence type="ECO:0000259" key="10">
    <source>
        <dbReference type="Pfam" id="PF04963"/>
    </source>
</evidence>
<keyword evidence="6" id="KW-0731">Sigma factor</keyword>
<dbReference type="PRINTS" id="PR00045">
    <property type="entry name" value="SIGMA54FCT"/>
</dbReference>